<sequence length="270" mass="29147">MSTTITRRAAVTGLAAAPAAALAGSLPAIAESNPDAELFAAIERWRALRNKANQHYEAECALHRQIREGEPDPSKVPPALRWRDGDEALCDQYGLEGMGDTVRARGYFANSEIKHFRSRSFGTGMFEGLFPPDHPETPMQPNGTIASAAVYPHGTSTPSVSYIRHVQTVDTESRDRANELIKAADGWTPAPHPLAERYAAMAAEGDAISMRLEEMAKAIVAMPAKTIPGLSAKARFAIADEVTEDEFLFNDLAESILGQLADMTEVSPIG</sequence>
<feature type="signal peptide" evidence="1">
    <location>
        <begin position="1"/>
        <end position="30"/>
    </location>
</feature>
<comment type="caution">
    <text evidence="2">The sequence shown here is derived from an EMBL/GenBank/DDBJ whole genome shotgun (WGS) entry which is preliminary data.</text>
</comment>
<evidence type="ECO:0000313" key="2">
    <source>
        <dbReference type="EMBL" id="MCT8974012.1"/>
    </source>
</evidence>
<dbReference type="RefSeq" id="WP_261617598.1">
    <property type="nucleotide sequence ID" value="NZ_JALIDZ010000010.1"/>
</dbReference>
<organism evidence="2 3">
    <name type="scientific">Microbaculum marinisediminis</name>
    <dbReference type="NCBI Taxonomy" id="2931392"/>
    <lineage>
        <taxon>Bacteria</taxon>
        <taxon>Pseudomonadati</taxon>
        <taxon>Pseudomonadota</taxon>
        <taxon>Alphaproteobacteria</taxon>
        <taxon>Hyphomicrobiales</taxon>
        <taxon>Tepidamorphaceae</taxon>
        <taxon>Microbaculum</taxon>
    </lineage>
</organism>
<accession>A0AAW5R1D6</accession>
<reference evidence="2 3" key="1">
    <citation type="submission" date="2022-04" db="EMBL/GenBank/DDBJ databases">
        <authorList>
            <person name="Ye Y.-Q."/>
            <person name="Du Z.-J."/>
        </authorList>
    </citation>
    <scope>NUCLEOTIDE SEQUENCE [LARGE SCALE GENOMIC DNA]</scope>
    <source>
        <strain evidence="2 3">A6E488</strain>
    </source>
</reference>
<proteinExistence type="predicted"/>
<dbReference type="InterPro" id="IPR006311">
    <property type="entry name" value="TAT_signal"/>
</dbReference>
<protein>
    <submittedName>
        <fullName evidence="2">Uncharacterized protein</fullName>
    </submittedName>
</protein>
<evidence type="ECO:0000313" key="3">
    <source>
        <dbReference type="Proteomes" id="UP001320898"/>
    </source>
</evidence>
<name>A0AAW5R1D6_9HYPH</name>
<keyword evidence="3" id="KW-1185">Reference proteome</keyword>
<keyword evidence="1" id="KW-0732">Signal</keyword>
<dbReference type="EMBL" id="JALIDZ010000010">
    <property type="protein sequence ID" value="MCT8974012.1"/>
    <property type="molecule type" value="Genomic_DNA"/>
</dbReference>
<dbReference type="PROSITE" id="PS51318">
    <property type="entry name" value="TAT"/>
    <property type="match status" value="1"/>
</dbReference>
<dbReference type="AlphaFoldDB" id="A0AAW5R1D6"/>
<feature type="chain" id="PRO_5043386382" evidence="1">
    <location>
        <begin position="31"/>
        <end position="270"/>
    </location>
</feature>
<gene>
    <name evidence="2" type="ORF">MUB46_19265</name>
</gene>
<evidence type="ECO:0000256" key="1">
    <source>
        <dbReference type="SAM" id="SignalP"/>
    </source>
</evidence>
<dbReference type="Proteomes" id="UP001320898">
    <property type="component" value="Unassembled WGS sequence"/>
</dbReference>